<evidence type="ECO:0000313" key="1">
    <source>
        <dbReference type="EMBL" id="ETI34425.1"/>
    </source>
</evidence>
<dbReference type="eggNOG" id="ENOG502S35A">
    <property type="taxonomic scope" value="Eukaryota"/>
</dbReference>
<evidence type="ECO:0000313" key="2">
    <source>
        <dbReference type="Proteomes" id="UP000018721"/>
    </source>
</evidence>
<organism evidence="1 2">
    <name type="scientific">Phytophthora nicotianae P1569</name>
    <dbReference type="NCBI Taxonomy" id="1317065"/>
    <lineage>
        <taxon>Eukaryota</taxon>
        <taxon>Sar</taxon>
        <taxon>Stramenopiles</taxon>
        <taxon>Oomycota</taxon>
        <taxon>Peronosporomycetes</taxon>
        <taxon>Peronosporales</taxon>
        <taxon>Peronosporaceae</taxon>
        <taxon>Phytophthora</taxon>
    </lineage>
</organism>
<comment type="caution">
    <text evidence="1">The sequence shown here is derived from an EMBL/GenBank/DDBJ whole genome shotgun (WGS) entry which is preliminary data.</text>
</comment>
<name>V9E5R4_PHYNI</name>
<accession>V9E5R4</accession>
<dbReference type="EMBL" id="ANIZ01003329">
    <property type="protein sequence ID" value="ETI34425.1"/>
    <property type="molecule type" value="Genomic_DNA"/>
</dbReference>
<dbReference type="AlphaFoldDB" id="V9E5R4"/>
<reference evidence="1 2" key="1">
    <citation type="submission" date="2013-11" db="EMBL/GenBank/DDBJ databases">
        <title>The Genome Sequence of Phytophthora parasitica P1569.</title>
        <authorList>
            <consortium name="The Broad Institute Genomics Platform"/>
            <person name="Russ C."/>
            <person name="Tyler B."/>
            <person name="Panabieres F."/>
            <person name="Shan W."/>
            <person name="Tripathy S."/>
            <person name="Grunwald N."/>
            <person name="Machado M."/>
            <person name="Johnson C.S."/>
            <person name="Arredondo F."/>
            <person name="Hong C."/>
            <person name="Coffey M."/>
            <person name="Young S.K."/>
            <person name="Zeng Q."/>
            <person name="Gargeya S."/>
            <person name="Fitzgerald M."/>
            <person name="Abouelleil A."/>
            <person name="Alvarado L."/>
            <person name="Chapman S.B."/>
            <person name="Gainer-Dewar J."/>
            <person name="Goldberg J."/>
            <person name="Griggs A."/>
            <person name="Gujja S."/>
            <person name="Hansen M."/>
            <person name="Howarth C."/>
            <person name="Imamovic A."/>
            <person name="Ireland A."/>
            <person name="Larimer J."/>
            <person name="McCowan C."/>
            <person name="Murphy C."/>
            <person name="Pearson M."/>
            <person name="Poon T.W."/>
            <person name="Priest M."/>
            <person name="Roberts A."/>
            <person name="Saif S."/>
            <person name="Shea T."/>
            <person name="Sykes S."/>
            <person name="Wortman J."/>
            <person name="Nusbaum C."/>
            <person name="Birren B."/>
        </authorList>
    </citation>
    <scope>NUCLEOTIDE SEQUENCE [LARGE SCALE GENOMIC DNA]</scope>
    <source>
        <strain evidence="1 2">P1569</strain>
    </source>
</reference>
<dbReference type="Proteomes" id="UP000018721">
    <property type="component" value="Unassembled WGS sequence"/>
</dbReference>
<gene>
    <name evidence="1" type="ORF">F443_19080</name>
</gene>
<dbReference type="OrthoDB" id="162612at2759"/>
<proteinExistence type="predicted"/>
<keyword evidence="2" id="KW-1185">Reference proteome</keyword>
<protein>
    <submittedName>
        <fullName evidence="1">Uncharacterized protein</fullName>
    </submittedName>
</protein>
<feature type="non-terminal residue" evidence="1">
    <location>
        <position position="1"/>
    </location>
</feature>
<sequence>MSGLTWRSSWSSADGSVDVQLLDDNRGGVASISSLPLQLTRPASENSVPCQVSLHWSPQPLRCLLLQLEVQCSARHVELHAEGTRRNMLGEEEQGEVYLGTFRGTKASSETQSFTMSPIFKQTDRDCDILKSLQTLKVKFVSLTGDKSALNLEQLRCVFVPMEPVAAVDTSASDLAAKVSGLSLGGATDVQTILKGFQQTLEREMETKIARVIDAKLSTLSQRLAFSEQAIFQIHKKMDAKDAHLQASLVEIQQKFSQLEDQLSQFNVVKDGENEKVSIELEQKKTANSEVQTESDQATEVPSHAQQIAVAQRVEEFRILVKCLCCWENALKMSAAMEFFLHLFHKLQVFIAKLGHRDAVS</sequence>